<feature type="transmembrane region" description="Helical" evidence="1">
    <location>
        <begin position="274"/>
        <end position="293"/>
    </location>
</feature>
<keyword evidence="1" id="KW-0472">Membrane</keyword>
<feature type="domain" description="Acyltransferase 3" evidence="2">
    <location>
        <begin position="6"/>
        <end position="315"/>
    </location>
</feature>
<keyword evidence="4" id="KW-1185">Reference proteome</keyword>
<feature type="transmembrane region" description="Helical" evidence="1">
    <location>
        <begin position="198"/>
        <end position="216"/>
    </location>
</feature>
<accession>A0A7G8PT39</accession>
<dbReference type="GO" id="GO:0016747">
    <property type="term" value="F:acyltransferase activity, transferring groups other than amino-acyl groups"/>
    <property type="evidence" value="ECO:0007669"/>
    <property type="project" value="InterPro"/>
</dbReference>
<evidence type="ECO:0000313" key="4">
    <source>
        <dbReference type="Proteomes" id="UP000515514"/>
    </source>
</evidence>
<proteinExistence type="predicted"/>
<evidence type="ECO:0000256" key="1">
    <source>
        <dbReference type="SAM" id="Phobius"/>
    </source>
</evidence>
<organism evidence="3 4">
    <name type="scientific">Constantimarinum furrinae</name>
    <dbReference type="NCBI Taxonomy" id="2562285"/>
    <lineage>
        <taxon>Bacteria</taxon>
        <taxon>Pseudomonadati</taxon>
        <taxon>Bacteroidota</taxon>
        <taxon>Flavobacteriia</taxon>
        <taxon>Flavobacteriales</taxon>
        <taxon>Flavobacteriaceae</taxon>
        <taxon>Altibacter/Constantimarinum group</taxon>
        <taxon>Constantimarinum</taxon>
    </lineage>
</organism>
<dbReference type="AlphaFoldDB" id="A0A7G8PT39"/>
<keyword evidence="3" id="KW-0012">Acyltransferase</keyword>
<gene>
    <name evidence="3" type="ORF">ALE3EI_0930</name>
</gene>
<keyword evidence="1" id="KW-0812">Transmembrane</keyword>
<evidence type="ECO:0000259" key="2">
    <source>
        <dbReference type="Pfam" id="PF01757"/>
    </source>
</evidence>
<feature type="transmembrane region" description="Helical" evidence="1">
    <location>
        <begin position="61"/>
        <end position="82"/>
    </location>
</feature>
<feature type="transmembrane region" description="Helical" evidence="1">
    <location>
        <begin position="167"/>
        <end position="186"/>
    </location>
</feature>
<feature type="transmembrane region" description="Helical" evidence="1">
    <location>
        <begin position="142"/>
        <end position="161"/>
    </location>
</feature>
<protein>
    <submittedName>
        <fullName evidence="3">Acyltransferase 3</fullName>
    </submittedName>
</protein>
<dbReference type="PANTHER" id="PTHR37312:SF1">
    <property type="entry name" value="MEMBRANE-BOUND ACYLTRANSFERASE YKRP-RELATED"/>
    <property type="match status" value="1"/>
</dbReference>
<feature type="transmembrane region" description="Helical" evidence="1">
    <location>
        <begin position="31"/>
        <end position="49"/>
    </location>
</feature>
<dbReference type="Pfam" id="PF01757">
    <property type="entry name" value="Acyl_transf_3"/>
    <property type="match status" value="1"/>
</dbReference>
<feature type="transmembrane region" description="Helical" evidence="1">
    <location>
        <begin position="117"/>
        <end position="135"/>
    </location>
</feature>
<dbReference type="Proteomes" id="UP000515514">
    <property type="component" value="Chromosome"/>
</dbReference>
<feature type="transmembrane region" description="Helical" evidence="1">
    <location>
        <begin position="299"/>
        <end position="320"/>
    </location>
</feature>
<keyword evidence="1" id="KW-1133">Transmembrane helix</keyword>
<dbReference type="EMBL" id="CP052909">
    <property type="protein sequence ID" value="QNJ97505.1"/>
    <property type="molecule type" value="Genomic_DNA"/>
</dbReference>
<evidence type="ECO:0000313" key="3">
    <source>
        <dbReference type="EMBL" id="QNJ97505.1"/>
    </source>
</evidence>
<dbReference type="RefSeq" id="WP_186991352.1">
    <property type="nucleotide sequence ID" value="NZ_CP052909.1"/>
</dbReference>
<dbReference type="InterPro" id="IPR002656">
    <property type="entry name" value="Acyl_transf_3_dom"/>
</dbReference>
<keyword evidence="3" id="KW-0808">Transferase</keyword>
<dbReference type="PANTHER" id="PTHR37312">
    <property type="entry name" value="MEMBRANE-BOUND ACYLTRANSFERASE YKRP-RELATED"/>
    <property type="match status" value="1"/>
</dbReference>
<name>A0A7G8PT39_9FLAO</name>
<reference evidence="3 4" key="1">
    <citation type="submission" date="2020-04" db="EMBL/GenBank/DDBJ databases">
        <title>Genome sequence of Altibacter aquimarinus strain ALE3EI.</title>
        <authorList>
            <person name="Oh H.-M."/>
            <person name="Jang D."/>
        </authorList>
    </citation>
    <scope>NUCLEOTIDE SEQUENCE [LARGE SCALE GENOMIC DNA]</scope>
    <source>
        <strain evidence="3 4">ALE3EI</strain>
    </source>
</reference>
<dbReference type="KEGG" id="alti:ALE3EI_0930"/>
<feature type="transmembrane region" description="Helical" evidence="1">
    <location>
        <begin position="231"/>
        <end position="254"/>
    </location>
</feature>
<sequence length="330" mass="37869">MAKRLDWIDQARGLSIFLVVYGHNFPVNEPYIYSFHVPLFFLIAGLFHPKEVTINTVKRRAKMILIPYFFWATALFLFWFFAGRKYGESATVALSPLDNFIGIFYAQGGPEYMDWGIPMWFLPCIFLVFLFFSGIRKIKNNILAAIVFTVLVTGGFLWAVFTDIHLPWSIDVALVAMGFYGIGYVLKEQLVRISQFKALSLMTILFVIHLAAFYYNTTKPDMYRSIYGNELLFFISGLTGSFAYILFFKLVPVFKFLGYLGRHTIVLLATHSRMLTVIKLALMLILGVTVFNFSEIEKLILSIIQIIMVIPVIWLVNKYAPILDGKTKKS</sequence>
<dbReference type="InterPro" id="IPR052734">
    <property type="entry name" value="Nod_factor_acetyltransferase"/>
</dbReference>